<evidence type="ECO:0000313" key="1">
    <source>
        <dbReference type="EMBL" id="MBI4922642.1"/>
    </source>
</evidence>
<sequence>MLRSWKYLAASVALIGALAVPVVVLAQSLPTLSLTAQAGAFTGKWVYRSFSVSSDPKATLAKLALGLNELTLTEQGGRIAGTRTGQGVSYDLAGTALYAAKQGATIRLHGTATISGKTYNYDYFGYLMPSWSVGGTQPDTIMGTVLRSDPANPANAPLIAAFAATRE</sequence>
<reference evidence="1" key="1">
    <citation type="submission" date="2020-07" db="EMBL/GenBank/DDBJ databases">
        <title>Huge and variable diversity of episymbiotic CPR bacteria and DPANN archaea in groundwater ecosystems.</title>
        <authorList>
            <person name="He C.Y."/>
            <person name="Keren R."/>
            <person name="Whittaker M."/>
            <person name="Farag I.F."/>
            <person name="Doudna J."/>
            <person name="Cate J.H.D."/>
            <person name="Banfield J.F."/>
        </authorList>
    </citation>
    <scope>NUCLEOTIDE SEQUENCE</scope>
    <source>
        <strain evidence="1">NC_groundwater_1586_Pr3_B-0.1um_66_15</strain>
    </source>
</reference>
<proteinExistence type="predicted"/>
<gene>
    <name evidence="1" type="ORF">HY834_12920</name>
</gene>
<dbReference type="EMBL" id="JACRAF010000035">
    <property type="protein sequence ID" value="MBI4922642.1"/>
    <property type="molecule type" value="Genomic_DNA"/>
</dbReference>
<organism evidence="1 2">
    <name type="scientific">Devosia nanyangense</name>
    <dbReference type="NCBI Taxonomy" id="1228055"/>
    <lineage>
        <taxon>Bacteria</taxon>
        <taxon>Pseudomonadati</taxon>
        <taxon>Pseudomonadota</taxon>
        <taxon>Alphaproteobacteria</taxon>
        <taxon>Hyphomicrobiales</taxon>
        <taxon>Devosiaceae</taxon>
        <taxon>Devosia</taxon>
    </lineage>
</organism>
<evidence type="ECO:0000313" key="2">
    <source>
        <dbReference type="Proteomes" id="UP000782610"/>
    </source>
</evidence>
<dbReference type="Proteomes" id="UP000782610">
    <property type="component" value="Unassembled WGS sequence"/>
</dbReference>
<protein>
    <submittedName>
        <fullName evidence="1">Uncharacterized protein</fullName>
    </submittedName>
</protein>
<dbReference type="AlphaFoldDB" id="A0A933NZL4"/>
<name>A0A933NZL4_9HYPH</name>
<comment type="caution">
    <text evidence="1">The sequence shown here is derived from an EMBL/GenBank/DDBJ whole genome shotgun (WGS) entry which is preliminary data.</text>
</comment>
<accession>A0A933NZL4</accession>